<feature type="signal peptide" evidence="10">
    <location>
        <begin position="1"/>
        <end position="36"/>
    </location>
</feature>
<evidence type="ECO:0000256" key="2">
    <source>
        <dbReference type="ARBA" id="ARBA00005992"/>
    </source>
</evidence>
<dbReference type="SUPFAM" id="SSF141523">
    <property type="entry name" value="L,D-transpeptidase catalytic domain-like"/>
    <property type="match status" value="1"/>
</dbReference>
<protein>
    <submittedName>
        <fullName evidence="12">L,D-transpeptidase</fullName>
        <ecNumber evidence="12">2.-.-.-</ecNumber>
    </submittedName>
</protein>
<accession>A0AAU8J8P9</accession>
<sequence length="214" mass="23870">MMRQLKTKSQSLTKRLMLATSSILMFLLSVQQLSQASSPQPVNPIIPIKVSADNAVRLPPLGSLENYIPLHQVEPAPITQSKYLVISLSDRQVHLYENEELKISYPIAIGKEGWETPTGQFNVLQMLANPYWEHPWTGEIVPPGEDNPLGTRWIGFWTDGTNFIGFHGTPNEDLVGQAVSHGCIRMKNDDVVALFEQVEIGTTVIVKNEPIAEK</sequence>
<dbReference type="GO" id="GO:0008360">
    <property type="term" value="P:regulation of cell shape"/>
    <property type="evidence" value="ECO:0007669"/>
    <property type="project" value="UniProtKB-UniRule"/>
</dbReference>
<feature type="active site" description="Proton donor/acceptor" evidence="9">
    <location>
        <position position="167"/>
    </location>
</feature>
<evidence type="ECO:0000256" key="3">
    <source>
        <dbReference type="ARBA" id="ARBA00022676"/>
    </source>
</evidence>
<gene>
    <name evidence="12" type="ORF">ABWT76_004200</name>
</gene>
<feature type="active site" description="Nucleophile" evidence="9">
    <location>
        <position position="183"/>
    </location>
</feature>
<dbReference type="PANTHER" id="PTHR30582:SF24">
    <property type="entry name" value="L,D-TRANSPEPTIDASE ERFK_SRFK-RELATED"/>
    <property type="match status" value="1"/>
</dbReference>
<dbReference type="RefSeq" id="WP_242052959.1">
    <property type="nucleotide sequence ID" value="NZ_CP159837.1"/>
</dbReference>
<dbReference type="EC" id="2.-.-.-" evidence="12"/>
<dbReference type="EMBL" id="CP159837">
    <property type="protein sequence ID" value="XCM35511.1"/>
    <property type="molecule type" value="Genomic_DNA"/>
</dbReference>
<dbReference type="GO" id="GO:0071555">
    <property type="term" value="P:cell wall organization"/>
    <property type="evidence" value="ECO:0007669"/>
    <property type="project" value="UniProtKB-UniRule"/>
</dbReference>
<reference evidence="12" key="1">
    <citation type="submission" date="2024-07" db="EMBL/GenBank/DDBJ databases">
        <authorList>
            <person name="Kim Y.J."/>
            <person name="Jeong J.Y."/>
        </authorList>
    </citation>
    <scope>NUCLEOTIDE SEQUENCE</scope>
    <source>
        <strain evidence="12">GIHE-MW2</strain>
    </source>
</reference>
<comment type="similarity">
    <text evidence="2">Belongs to the YkuD family.</text>
</comment>
<dbReference type="InterPro" id="IPR005490">
    <property type="entry name" value="LD_TPept_cat_dom"/>
</dbReference>
<feature type="chain" id="PRO_5043470816" evidence="10">
    <location>
        <begin position="37"/>
        <end position="214"/>
    </location>
</feature>
<dbReference type="CDD" id="cd16913">
    <property type="entry name" value="YkuD_like"/>
    <property type="match status" value="1"/>
</dbReference>
<dbReference type="PANTHER" id="PTHR30582">
    <property type="entry name" value="L,D-TRANSPEPTIDASE"/>
    <property type="match status" value="1"/>
</dbReference>
<keyword evidence="6 9" id="KW-0133">Cell shape</keyword>
<evidence type="ECO:0000259" key="11">
    <source>
        <dbReference type="PROSITE" id="PS52029"/>
    </source>
</evidence>
<keyword evidence="4 12" id="KW-0808">Transferase</keyword>
<name>A0AAU8J8P9_9CYAN</name>
<evidence type="ECO:0000256" key="8">
    <source>
        <dbReference type="ARBA" id="ARBA00023316"/>
    </source>
</evidence>
<evidence type="ECO:0000313" key="12">
    <source>
        <dbReference type="EMBL" id="XCM35511.1"/>
    </source>
</evidence>
<dbReference type="GO" id="GO:0018104">
    <property type="term" value="P:peptidoglycan-protein cross-linking"/>
    <property type="evidence" value="ECO:0007669"/>
    <property type="project" value="TreeGrafter"/>
</dbReference>
<proteinExistence type="inferred from homology"/>
<evidence type="ECO:0000256" key="5">
    <source>
        <dbReference type="ARBA" id="ARBA00022801"/>
    </source>
</evidence>
<organism evidence="12">
    <name type="scientific">Planktothricoides raciborskii GIHE-MW2</name>
    <dbReference type="NCBI Taxonomy" id="2792601"/>
    <lineage>
        <taxon>Bacteria</taxon>
        <taxon>Bacillati</taxon>
        <taxon>Cyanobacteriota</taxon>
        <taxon>Cyanophyceae</taxon>
        <taxon>Oscillatoriophycideae</taxon>
        <taxon>Oscillatoriales</taxon>
        <taxon>Oscillatoriaceae</taxon>
        <taxon>Planktothricoides</taxon>
    </lineage>
</organism>
<keyword evidence="8 9" id="KW-0961">Cell wall biogenesis/degradation</keyword>
<keyword evidence="7 9" id="KW-0573">Peptidoglycan synthesis</keyword>
<dbReference type="GO" id="GO:0071972">
    <property type="term" value="F:peptidoglycan L,D-transpeptidase activity"/>
    <property type="evidence" value="ECO:0007669"/>
    <property type="project" value="TreeGrafter"/>
</dbReference>
<evidence type="ECO:0000256" key="4">
    <source>
        <dbReference type="ARBA" id="ARBA00022679"/>
    </source>
</evidence>
<dbReference type="Gene3D" id="2.40.440.10">
    <property type="entry name" value="L,D-transpeptidase catalytic domain-like"/>
    <property type="match status" value="1"/>
</dbReference>
<dbReference type="PROSITE" id="PS52029">
    <property type="entry name" value="LD_TPASE"/>
    <property type="match status" value="1"/>
</dbReference>
<dbReference type="GO" id="GO:0005576">
    <property type="term" value="C:extracellular region"/>
    <property type="evidence" value="ECO:0007669"/>
    <property type="project" value="TreeGrafter"/>
</dbReference>
<evidence type="ECO:0000256" key="6">
    <source>
        <dbReference type="ARBA" id="ARBA00022960"/>
    </source>
</evidence>
<evidence type="ECO:0000256" key="9">
    <source>
        <dbReference type="PROSITE-ProRule" id="PRU01373"/>
    </source>
</evidence>
<feature type="domain" description="L,D-TPase catalytic" evidence="11">
    <location>
        <begin position="82"/>
        <end position="207"/>
    </location>
</feature>
<evidence type="ECO:0000256" key="10">
    <source>
        <dbReference type="SAM" id="SignalP"/>
    </source>
</evidence>
<keyword evidence="5" id="KW-0378">Hydrolase</keyword>
<dbReference type="Pfam" id="PF03734">
    <property type="entry name" value="YkuD"/>
    <property type="match status" value="1"/>
</dbReference>
<keyword evidence="3" id="KW-0328">Glycosyltransferase</keyword>
<evidence type="ECO:0000256" key="7">
    <source>
        <dbReference type="ARBA" id="ARBA00022984"/>
    </source>
</evidence>
<evidence type="ECO:0000256" key="1">
    <source>
        <dbReference type="ARBA" id="ARBA00004752"/>
    </source>
</evidence>
<dbReference type="InterPro" id="IPR038063">
    <property type="entry name" value="Transpep_catalytic_dom"/>
</dbReference>
<dbReference type="AlphaFoldDB" id="A0AAU8J8P9"/>
<keyword evidence="10" id="KW-0732">Signal</keyword>
<dbReference type="InterPro" id="IPR050979">
    <property type="entry name" value="LD-transpeptidase"/>
</dbReference>
<comment type="pathway">
    <text evidence="1 9">Cell wall biogenesis; peptidoglycan biosynthesis.</text>
</comment>
<dbReference type="GO" id="GO:0016757">
    <property type="term" value="F:glycosyltransferase activity"/>
    <property type="evidence" value="ECO:0007669"/>
    <property type="project" value="UniProtKB-KW"/>
</dbReference>